<feature type="transmembrane region" description="Helical" evidence="1">
    <location>
        <begin position="346"/>
        <end position="367"/>
    </location>
</feature>
<dbReference type="STRING" id="59895.A0A103XB61"/>
<dbReference type="Pfam" id="PF13962">
    <property type="entry name" value="PGG"/>
    <property type="match status" value="1"/>
</dbReference>
<feature type="transmembrane region" description="Helical" evidence="1">
    <location>
        <begin position="420"/>
        <end position="444"/>
    </location>
</feature>
<evidence type="ECO:0000256" key="1">
    <source>
        <dbReference type="SAM" id="Phobius"/>
    </source>
</evidence>
<organism evidence="3 4">
    <name type="scientific">Cynara cardunculus var. scolymus</name>
    <name type="common">Globe artichoke</name>
    <name type="synonym">Cynara scolymus</name>
    <dbReference type="NCBI Taxonomy" id="59895"/>
    <lineage>
        <taxon>Eukaryota</taxon>
        <taxon>Viridiplantae</taxon>
        <taxon>Streptophyta</taxon>
        <taxon>Embryophyta</taxon>
        <taxon>Tracheophyta</taxon>
        <taxon>Spermatophyta</taxon>
        <taxon>Magnoliopsida</taxon>
        <taxon>eudicotyledons</taxon>
        <taxon>Gunneridae</taxon>
        <taxon>Pentapetalae</taxon>
        <taxon>asterids</taxon>
        <taxon>campanulids</taxon>
        <taxon>Asterales</taxon>
        <taxon>Asteraceae</taxon>
        <taxon>Carduoideae</taxon>
        <taxon>Cardueae</taxon>
        <taxon>Carduinae</taxon>
        <taxon>Cynara</taxon>
    </lineage>
</organism>
<feature type="transmembrane region" description="Helical" evidence="1">
    <location>
        <begin position="308"/>
        <end position="326"/>
    </location>
</feature>
<dbReference type="Proteomes" id="UP000243975">
    <property type="component" value="Unassembled WGS sequence"/>
</dbReference>
<comment type="caution">
    <text evidence="3">The sequence shown here is derived from an EMBL/GenBank/DDBJ whole genome shotgun (WGS) entry which is preliminary data.</text>
</comment>
<dbReference type="AlphaFoldDB" id="A0A103XB61"/>
<dbReference type="PANTHER" id="PTHR24177:SF475">
    <property type="entry name" value="ANKYRIN REPEAT-CONTAINING DOMAIN, PGG DOMAIN PROTEIN-RELATED"/>
    <property type="match status" value="1"/>
</dbReference>
<gene>
    <name evidence="3" type="ORF">Ccrd_025264</name>
</gene>
<dbReference type="InterPro" id="IPR026961">
    <property type="entry name" value="PGG_dom"/>
</dbReference>
<keyword evidence="1" id="KW-0472">Membrane</keyword>
<name>A0A103XB61_CYNCS</name>
<keyword evidence="1" id="KW-1133">Transmembrane helix</keyword>
<feature type="transmembrane region" description="Helical" evidence="1">
    <location>
        <begin position="387"/>
        <end position="414"/>
    </location>
</feature>
<evidence type="ECO:0000259" key="2">
    <source>
        <dbReference type="Pfam" id="PF13962"/>
    </source>
</evidence>
<sequence>MYTTSQPILARNLEMGDSSNGERNKSLEMADSGARIEDLKYLYASNVNVSNFVSEKLSGHRKYHVWKAQMVCLMETQKMHGIVDPKFVGPEAQDADIVKQYDNLLRVPAAMFYPIYQLICLFILVLLYPFIVLYFLLWKVLATVVAPIKLVEKKKKDYKEAKEILKLVCDHIDRLGFSGSHHPCYSRPILEAACQGAYEVVDEILFRFPKAIDCKNQNGLNIIQLAVINRSEKVYNLIYHIVERKDFYRTVMDSSKNNILHLAGRLSPSPYITEENIFKETPEMVFTREHEKLVKEGEKWMKSTAESCSITAALITTIVFAAAITVPGGSNQETGIPMFKGTIPFTIFAVSDAISLFASTTALLVFLSILTARFSEQDFLVSLPRRLIIGLCTLFLSTTMMMIAFSATLFLVFVDQRNWMLAPIGGLTCLPIAVFVTLQFPLVVDLFRSTYFPIFGKQSYIERGKFNPNNIQYFFGNRGIEYVLE</sequence>
<evidence type="ECO:0000313" key="4">
    <source>
        <dbReference type="Proteomes" id="UP000243975"/>
    </source>
</evidence>
<dbReference type="Gramene" id="KVH87478">
    <property type="protein sequence ID" value="KVH87478"/>
    <property type="gene ID" value="Ccrd_025264"/>
</dbReference>
<keyword evidence="1" id="KW-0812">Transmembrane</keyword>
<keyword evidence="4" id="KW-1185">Reference proteome</keyword>
<evidence type="ECO:0000313" key="3">
    <source>
        <dbReference type="EMBL" id="KVH87478.1"/>
    </source>
</evidence>
<dbReference type="GO" id="GO:0016020">
    <property type="term" value="C:membrane"/>
    <property type="evidence" value="ECO:0007669"/>
    <property type="project" value="TreeGrafter"/>
</dbReference>
<dbReference type="EMBL" id="LEKV01006156">
    <property type="protein sequence ID" value="KVH87478.1"/>
    <property type="molecule type" value="Genomic_DNA"/>
</dbReference>
<dbReference type="OMA" id="MIFTEEH"/>
<dbReference type="PANTHER" id="PTHR24177">
    <property type="entry name" value="CASKIN"/>
    <property type="match status" value="1"/>
</dbReference>
<accession>A0A103XB61</accession>
<protein>
    <recommendedName>
        <fullName evidence="2">PGG domain-containing protein</fullName>
    </recommendedName>
</protein>
<proteinExistence type="predicted"/>
<feature type="transmembrane region" description="Helical" evidence="1">
    <location>
        <begin position="115"/>
        <end position="137"/>
    </location>
</feature>
<feature type="domain" description="PGG" evidence="2">
    <location>
        <begin position="298"/>
        <end position="411"/>
    </location>
</feature>
<reference evidence="3 4" key="1">
    <citation type="journal article" date="2016" name="Sci. Rep.">
        <title>The genome sequence of the outbreeding globe artichoke constructed de novo incorporating a phase-aware low-pass sequencing strategy of F1 progeny.</title>
        <authorList>
            <person name="Scaglione D."/>
            <person name="Reyes-Chin-Wo S."/>
            <person name="Acquadro A."/>
            <person name="Froenicke L."/>
            <person name="Portis E."/>
            <person name="Beitel C."/>
            <person name="Tirone M."/>
            <person name="Mauro R."/>
            <person name="Lo Monaco A."/>
            <person name="Mauromicale G."/>
            <person name="Faccioli P."/>
            <person name="Cattivelli L."/>
            <person name="Rieseberg L."/>
            <person name="Michelmore R."/>
            <person name="Lanteri S."/>
        </authorList>
    </citation>
    <scope>NUCLEOTIDE SEQUENCE [LARGE SCALE GENOMIC DNA]</scope>
    <source>
        <strain evidence="3">2C</strain>
    </source>
</reference>